<keyword evidence="4" id="KW-1185">Reference proteome</keyword>
<dbReference type="GO" id="GO:0016787">
    <property type="term" value="F:hydrolase activity"/>
    <property type="evidence" value="ECO:0007669"/>
    <property type="project" value="InterPro"/>
</dbReference>
<dbReference type="REBASE" id="443450">
    <property type="entry name" value="Tde17540ORF8980P"/>
</dbReference>
<dbReference type="SUPFAM" id="SSF56024">
    <property type="entry name" value="Phospholipase D/nuclease"/>
    <property type="match status" value="1"/>
</dbReference>
<dbReference type="InterPro" id="IPR014001">
    <property type="entry name" value="Helicase_ATP-bd"/>
</dbReference>
<dbReference type="PROSITE" id="PS51194">
    <property type="entry name" value="HELICASE_CTER"/>
    <property type="match status" value="1"/>
</dbReference>
<dbReference type="KEGG" id="tdf:H9L22_08980"/>
<dbReference type="Pfam" id="PF00271">
    <property type="entry name" value="Helicase_C"/>
    <property type="match status" value="1"/>
</dbReference>
<dbReference type="CDD" id="cd18799">
    <property type="entry name" value="SF2_C_EcoAI-like"/>
    <property type="match status" value="1"/>
</dbReference>
<dbReference type="InterPro" id="IPR027417">
    <property type="entry name" value="P-loop_NTPase"/>
</dbReference>
<dbReference type="AlphaFoldDB" id="A0A7H0H9X6"/>
<keyword evidence="3" id="KW-0347">Helicase</keyword>
<keyword evidence="3" id="KW-0067">ATP-binding</keyword>
<feature type="domain" description="Helicase C-terminal" evidence="2">
    <location>
        <begin position="423"/>
        <end position="601"/>
    </location>
</feature>
<dbReference type="GO" id="GO:0005829">
    <property type="term" value="C:cytosol"/>
    <property type="evidence" value="ECO:0007669"/>
    <property type="project" value="TreeGrafter"/>
</dbReference>
<organism evidence="3 4">
    <name type="scientific">Tessaracoccus defluvii</name>
    <dbReference type="NCBI Taxonomy" id="1285901"/>
    <lineage>
        <taxon>Bacteria</taxon>
        <taxon>Bacillati</taxon>
        <taxon>Actinomycetota</taxon>
        <taxon>Actinomycetes</taxon>
        <taxon>Propionibacteriales</taxon>
        <taxon>Propionibacteriaceae</taxon>
        <taxon>Tessaracoccus</taxon>
    </lineage>
</organism>
<dbReference type="GO" id="GO:0005524">
    <property type="term" value="F:ATP binding"/>
    <property type="evidence" value="ECO:0007669"/>
    <property type="project" value="InterPro"/>
</dbReference>
<keyword evidence="3" id="KW-0378">Hydrolase</keyword>
<evidence type="ECO:0000313" key="3">
    <source>
        <dbReference type="EMBL" id="QNP57342.1"/>
    </source>
</evidence>
<dbReference type="RefSeq" id="WP_187722431.1">
    <property type="nucleotide sequence ID" value="NZ_BAABBL010000006.1"/>
</dbReference>
<dbReference type="CDD" id="cd09204">
    <property type="entry name" value="PLDc_N_DEXD_b2"/>
    <property type="match status" value="1"/>
</dbReference>
<dbReference type="InterPro" id="IPR058403">
    <property type="entry name" value="DUF8090"/>
</dbReference>
<dbReference type="PANTHER" id="PTHR47396">
    <property type="entry name" value="TYPE I RESTRICTION ENZYME ECOKI R PROTEIN"/>
    <property type="match status" value="1"/>
</dbReference>
<dbReference type="InterPro" id="IPR025202">
    <property type="entry name" value="PLD-like_dom"/>
</dbReference>
<evidence type="ECO:0000259" key="2">
    <source>
        <dbReference type="PROSITE" id="PS51194"/>
    </source>
</evidence>
<dbReference type="InterPro" id="IPR006935">
    <property type="entry name" value="Helicase/UvrB_N"/>
</dbReference>
<dbReference type="EMBL" id="CP060789">
    <property type="protein sequence ID" value="QNP57342.1"/>
    <property type="molecule type" value="Genomic_DNA"/>
</dbReference>
<dbReference type="Gene3D" id="3.30.870.10">
    <property type="entry name" value="Endonuclease Chain A"/>
    <property type="match status" value="1"/>
</dbReference>
<keyword evidence="3" id="KW-0547">Nucleotide-binding</keyword>
<sequence length="982" mass="108491">MPLRSEHERDLTFGFLDRETASARRFHPRLITNDGRDTMLRAILRELGTADSFVFSVAFVTPGAIAALKQTLLGFAGRGMIVTSTYLGFNSPAAFAELLNLPVEVLVLDDAAEGFHAKGYLFRQENSSTAIIGSSNLTEAALQRNQEWNLRFSALADGDIVHQLEALITRQVARATPLTAEWVEEYRQTWVPPRGPAPSRGRAAGGGLTVLPNAMQGEALAQIDLIRARGERRAIVVSATGTGKTILSALDVRAVAPRRLLFVVHREQILDKAITEFQRVLDEPEGSFGKVAGGVREWDRRYVFATVQSLNSAGVLEAIHPDTFDYVLIDEVHRAGAGSYRRLLDHLRPAFLLGMTATPERTDGRSIFELFDYNLAYEIRLQRALESDMLAPFHYYGVTDHVAAGGEPIGALAPIGRLVSDERADHLVSAVETYGQVGVPVRGLIFCSRNDEASGLSGLLNERRVHGRALRTRALSGQDPVAERERAVADLEAGRLDYLLTVDIFNEGVDVPAVNQVVMLRQTKSSIVFTQQLGRGLRKAAGKDYLVVIDFIGNYTNNYLIPIALLGDNSLSKDSIRQRLIEAQEAGAIAGNSSVSFDAIARDRVLTSLAQTTLDSMANLKAAYLDLASRLGTVPRLFDFARFDAVDPVVLATKEKNYWRLLTKFAGPREAPAPHLDRMLNLLTQEVLNGKRPQELVLLDTLLREPTLTLAEAVGALVERGLWESPWSVSRILRVLTVEHYPAKDRKHYLPVVQVAGERVSLTPGFLAAMQDPTFAGHVRDVVETGLFLSRQRYGFAPSLQVGQRYSRKDALRLLNWERSEYSTVYGYKVDHDTGTCPIFVTYHKHEHVEATVAYDDEFLDESTMRWFTRSRRTLASGEVRALVEQTVVPHLFVKRDDAEGRDFLYLGTAAARGAVQETMPDRNGDPVPVVTMRLVLDRPVERGLYDYLTTPSAAAEARDGAEVSWAGRVEAAAALPADSLV</sequence>
<dbReference type="InterPro" id="IPR021835">
    <property type="entry name" value="DUF3427"/>
</dbReference>
<dbReference type="Proteomes" id="UP000516117">
    <property type="component" value="Chromosome"/>
</dbReference>
<dbReference type="InterPro" id="IPR050742">
    <property type="entry name" value="Helicase_Restrict-Modif_Enz"/>
</dbReference>
<dbReference type="InterPro" id="IPR001650">
    <property type="entry name" value="Helicase_C-like"/>
</dbReference>
<protein>
    <submittedName>
        <fullName evidence="3">DEAD/DEAH box helicase</fullName>
    </submittedName>
</protein>
<evidence type="ECO:0000313" key="4">
    <source>
        <dbReference type="Proteomes" id="UP000516117"/>
    </source>
</evidence>
<evidence type="ECO:0000259" key="1">
    <source>
        <dbReference type="PROSITE" id="PS51192"/>
    </source>
</evidence>
<dbReference type="CDD" id="cd18032">
    <property type="entry name" value="DEXHc_RE_I_III_res"/>
    <property type="match status" value="1"/>
</dbReference>
<gene>
    <name evidence="3" type="ORF">H9L22_08980</name>
</gene>
<dbReference type="Pfam" id="PF04851">
    <property type="entry name" value="ResIII"/>
    <property type="match status" value="1"/>
</dbReference>
<dbReference type="PANTHER" id="PTHR47396:SF1">
    <property type="entry name" value="ATP-DEPENDENT HELICASE IRC3-RELATED"/>
    <property type="match status" value="1"/>
</dbReference>
<dbReference type="SMART" id="SM00487">
    <property type="entry name" value="DEXDc"/>
    <property type="match status" value="1"/>
</dbReference>
<dbReference type="GO" id="GO:0003677">
    <property type="term" value="F:DNA binding"/>
    <property type="evidence" value="ECO:0007669"/>
    <property type="project" value="InterPro"/>
</dbReference>
<dbReference type="Pfam" id="PF11907">
    <property type="entry name" value="DUF3427"/>
    <property type="match status" value="1"/>
</dbReference>
<feature type="domain" description="Helicase ATP-binding" evidence="1">
    <location>
        <begin position="225"/>
        <end position="377"/>
    </location>
</feature>
<reference evidence="3 4" key="1">
    <citation type="submission" date="2020-08" db="EMBL/GenBank/DDBJ databases">
        <title>Genome sequence of Tessaracoccus defluvii JCM 17540T.</title>
        <authorList>
            <person name="Hyun D.-W."/>
            <person name="Bae J.-W."/>
        </authorList>
    </citation>
    <scope>NUCLEOTIDE SEQUENCE [LARGE SCALE GENOMIC DNA]</scope>
    <source>
        <strain evidence="3 4">JCM 17540</strain>
    </source>
</reference>
<dbReference type="Gene3D" id="3.40.50.300">
    <property type="entry name" value="P-loop containing nucleotide triphosphate hydrolases"/>
    <property type="match status" value="2"/>
</dbReference>
<dbReference type="Pfam" id="PF13091">
    <property type="entry name" value="PLDc_2"/>
    <property type="match status" value="1"/>
</dbReference>
<dbReference type="PROSITE" id="PS51192">
    <property type="entry name" value="HELICASE_ATP_BIND_1"/>
    <property type="match status" value="1"/>
</dbReference>
<dbReference type="Pfam" id="PF26350">
    <property type="entry name" value="DUF8090"/>
    <property type="match status" value="1"/>
</dbReference>
<dbReference type="SUPFAM" id="SSF52540">
    <property type="entry name" value="P-loop containing nucleoside triphosphate hydrolases"/>
    <property type="match status" value="1"/>
</dbReference>
<dbReference type="GO" id="GO:0004386">
    <property type="term" value="F:helicase activity"/>
    <property type="evidence" value="ECO:0007669"/>
    <property type="project" value="UniProtKB-KW"/>
</dbReference>
<accession>A0A7H0H9X6</accession>
<name>A0A7H0H9X6_9ACTN</name>
<dbReference type="SMART" id="SM00490">
    <property type="entry name" value="HELICc"/>
    <property type="match status" value="1"/>
</dbReference>
<proteinExistence type="predicted"/>